<dbReference type="GO" id="GO:0008610">
    <property type="term" value="P:lipid biosynthetic process"/>
    <property type="evidence" value="ECO:0007669"/>
    <property type="project" value="UniProtKB-ARBA"/>
</dbReference>
<evidence type="ECO:0000256" key="1">
    <source>
        <dbReference type="ARBA" id="ARBA00004651"/>
    </source>
</evidence>
<evidence type="ECO:0008006" key="11">
    <source>
        <dbReference type="Google" id="ProtNLM"/>
    </source>
</evidence>
<keyword evidence="10" id="KW-1185">Reference proteome</keyword>
<proteinExistence type="predicted"/>
<feature type="transmembrane region" description="Helical" evidence="8">
    <location>
        <begin position="92"/>
        <end position="113"/>
    </location>
</feature>
<reference evidence="9 10" key="1">
    <citation type="journal article" date="2012" name="J. Bacteriol.">
        <title>Draft genome sequence of Methanobacterium formicicum DSM 3637, an archaebacterium isolated from the methane producer amoeba Pelomyxa palustris.</title>
        <authorList>
            <person name="Gutierrez G."/>
        </authorList>
    </citation>
    <scope>NUCLEOTIDE SEQUENCE [LARGE SCALE GENOMIC DNA]</scope>
    <source>
        <strain evidence="10">DSM 3637 / PP1</strain>
    </source>
</reference>
<gene>
    <name evidence="9" type="ORF">A994_06715</name>
</gene>
<keyword evidence="4" id="KW-0808">Transferase</keyword>
<dbReference type="PATRIC" id="fig|1204725.3.peg.1348"/>
<evidence type="ECO:0000256" key="6">
    <source>
        <dbReference type="ARBA" id="ARBA00022989"/>
    </source>
</evidence>
<keyword evidence="7 8" id="KW-0472">Membrane</keyword>
<feature type="transmembrane region" description="Helical" evidence="8">
    <location>
        <begin position="168"/>
        <end position="184"/>
    </location>
</feature>
<name>K2QCL1_METFP</name>
<keyword evidence="6 8" id="KW-1133">Transmembrane helix</keyword>
<dbReference type="AlphaFoldDB" id="K2QCL1"/>
<protein>
    <recommendedName>
        <fullName evidence="11">Glycosyltransferase RgtA/B/C/D-like domain-containing protein</fullName>
    </recommendedName>
</protein>
<feature type="transmembrane region" description="Helical" evidence="8">
    <location>
        <begin position="69"/>
        <end position="86"/>
    </location>
</feature>
<feature type="transmembrane region" description="Helical" evidence="8">
    <location>
        <begin position="147"/>
        <end position="163"/>
    </location>
</feature>
<evidence type="ECO:0000313" key="10">
    <source>
        <dbReference type="Proteomes" id="UP000007360"/>
    </source>
</evidence>
<feature type="transmembrane region" description="Helical" evidence="8">
    <location>
        <begin position="12"/>
        <end position="33"/>
    </location>
</feature>
<dbReference type="GO" id="GO:0016763">
    <property type="term" value="F:pentosyltransferase activity"/>
    <property type="evidence" value="ECO:0007669"/>
    <property type="project" value="TreeGrafter"/>
</dbReference>
<dbReference type="GO" id="GO:0005886">
    <property type="term" value="C:plasma membrane"/>
    <property type="evidence" value="ECO:0007669"/>
    <property type="project" value="UniProtKB-SubCell"/>
</dbReference>
<dbReference type="OrthoDB" id="381603at2157"/>
<feature type="transmembrane region" description="Helical" evidence="8">
    <location>
        <begin position="298"/>
        <end position="320"/>
    </location>
</feature>
<evidence type="ECO:0000313" key="9">
    <source>
        <dbReference type="EMBL" id="EKF85751.1"/>
    </source>
</evidence>
<keyword evidence="5 8" id="KW-0812">Transmembrane</keyword>
<dbReference type="RefSeq" id="WP_004030633.1">
    <property type="nucleotide sequence ID" value="NZ_AMPO01000005.1"/>
</dbReference>
<comment type="subcellular location">
    <subcellularLocation>
        <location evidence="1">Cell membrane</location>
        <topology evidence="1">Multi-pass membrane protein</topology>
    </subcellularLocation>
</comment>
<evidence type="ECO:0000256" key="8">
    <source>
        <dbReference type="SAM" id="Phobius"/>
    </source>
</evidence>
<feature type="transmembrane region" description="Helical" evidence="8">
    <location>
        <begin position="271"/>
        <end position="291"/>
    </location>
</feature>
<evidence type="ECO:0000256" key="5">
    <source>
        <dbReference type="ARBA" id="ARBA00022692"/>
    </source>
</evidence>
<dbReference type="EMBL" id="AMPO01000005">
    <property type="protein sequence ID" value="EKF85751.1"/>
    <property type="molecule type" value="Genomic_DNA"/>
</dbReference>
<accession>K2QCL1</accession>
<feature type="transmembrane region" description="Helical" evidence="8">
    <location>
        <begin position="326"/>
        <end position="346"/>
    </location>
</feature>
<evidence type="ECO:0000256" key="7">
    <source>
        <dbReference type="ARBA" id="ARBA00023136"/>
    </source>
</evidence>
<feature type="transmembrane region" description="Helical" evidence="8">
    <location>
        <begin position="120"/>
        <end position="141"/>
    </location>
</feature>
<evidence type="ECO:0000256" key="3">
    <source>
        <dbReference type="ARBA" id="ARBA00022676"/>
    </source>
</evidence>
<sequence>MDINKDDLKKFIWLSPAIIAFLLALIPTLKYQWPLSWDVIYHVILADVYAQYGLVFTNPLINVPYGGSIGYPPLFHLLTAALGTLFKTDFFQITRFLQPFLVMFLVLSVTYVGRKFYGNIAGISAGFLVLSSLILGTRLIYPLPENLALIFLTISIYCYYYSITEKSFKYAILAGVLFIITLLTHQAVPIVLFLTITAFTLVELFLYRDIQVIKNYGAFLLLPVLLLAVGVTVLSTSYPDVFNNILNNGNMEINQIILSNSLNQPINMLSYGKLGILTGIFALIGAVFALKRRQKKDIFIFTWIILVFLLINANLFGVNILSFRLLTYILIPVSILGGFGLSQVYYKLKDYERFSSQNFRTTFLISMLALATFSGVIVMENPQIAYNNIENQYGTLQITPTDSMVDLANWFDKNGNKNKTILTNNPYVGTFITAKTSMPLSGDDFGEFTSSPSLKQYFKEIGIGYVVLDKRLSFQSTNGTFYRVKYDGAMYPLFYYSGDIHDNLDEILPNFATVAYENKDFIVLSLR</sequence>
<evidence type="ECO:0000256" key="4">
    <source>
        <dbReference type="ARBA" id="ARBA00022679"/>
    </source>
</evidence>
<organism evidence="9 10">
    <name type="scientific">Methanobacterium formicicum (strain DSM 3637 / PP1)</name>
    <dbReference type="NCBI Taxonomy" id="1204725"/>
    <lineage>
        <taxon>Archaea</taxon>
        <taxon>Methanobacteriati</taxon>
        <taxon>Methanobacteriota</taxon>
        <taxon>Methanomada group</taxon>
        <taxon>Methanobacteria</taxon>
        <taxon>Methanobacteriales</taxon>
        <taxon>Methanobacteriaceae</taxon>
        <taxon>Methanobacterium</taxon>
    </lineage>
</organism>
<dbReference type="InterPro" id="IPR050297">
    <property type="entry name" value="LipidA_mod_glycosyltrf_83"/>
</dbReference>
<feature type="transmembrane region" description="Helical" evidence="8">
    <location>
        <begin position="190"/>
        <end position="207"/>
    </location>
</feature>
<dbReference type="PANTHER" id="PTHR33908:SF11">
    <property type="entry name" value="MEMBRANE PROTEIN"/>
    <property type="match status" value="1"/>
</dbReference>
<evidence type="ECO:0000256" key="2">
    <source>
        <dbReference type="ARBA" id="ARBA00022475"/>
    </source>
</evidence>
<dbReference type="PANTHER" id="PTHR33908">
    <property type="entry name" value="MANNOSYLTRANSFERASE YKCB-RELATED"/>
    <property type="match status" value="1"/>
</dbReference>
<feature type="transmembrane region" description="Helical" evidence="8">
    <location>
        <begin position="219"/>
        <end position="238"/>
    </location>
</feature>
<comment type="caution">
    <text evidence="9">The sequence shown here is derived from an EMBL/GenBank/DDBJ whole genome shotgun (WGS) entry which is preliminary data.</text>
</comment>
<keyword evidence="2" id="KW-1003">Cell membrane</keyword>
<feature type="transmembrane region" description="Helical" evidence="8">
    <location>
        <begin position="358"/>
        <end position="379"/>
    </location>
</feature>
<feature type="transmembrane region" description="Helical" evidence="8">
    <location>
        <begin position="39"/>
        <end position="57"/>
    </location>
</feature>
<dbReference type="Proteomes" id="UP000007360">
    <property type="component" value="Unassembled WGS sequence"/>
</dbReference>
<keyword evidence="3" id="KW-0328">Glycosyltransferase</keyword>